<gene>
    <name evidence="1" type="ORF">GMO_11750</name>
</gene>
<organism evidence="1 2">
    <name type="scientific">Gluconobacter morbifer G707</name>
    <dbReference type="NCBI Taxonomy" id="1088869"/>
    <lineage>
        <taxon>Bacteria</taxon>
        <taxon>Pseudomonadati</taxon>
        <taxon>Pseudomonadota</taxon>
        <taxon>Alphaproteobacteria</taxon>
        <taxon>Acetobacterales</taxon>
        <taxon>Acetobacteraceae</taxon>
        <taxon>Gluconobacter</taxon>
    </lineage>
</organism>
<dbReference type="AlphaFoldDB" id="G6XIX5"/>
<accession>G6XIX5</accession>
<dbReference type="PATRIC" id="fig|1088869.3.peg.1176"/>
<reference evidence="1 2" key="1">
    <citation type="submission" date="2011-10" db="EMBL/GenBank/DDBJ databases">
        <title>Genome sequence of Gluconobacter morbifer G707, isolated from Drosophila gut.</title>
        <authorList>
            <person name="Lee W.-J."/>
            <person name="Kim E.-K."/>
        </authorList>
    </citation>
    <scope>NUCLEOTIDE SEQUENCE [LARGE SCALE GENOMIC DNA]</scope>
    <source>
        <strain evidence="1 2">G707</strain>
    </source>
</reference>
<evidence type="ECO:0000313" key="2">
    <source>
        <dbReference type="Proteomes" id="UP000004949"/>
    </source>
</evidence>
<proteinExistence type="predicted"/>
<dbReference type="EMBL" id="AGQV01000002">
    <property type="protein sequence ID" value="EHH68405.1"/>
    <property type="molecule type" value="Genomic_DNA"/>
</dbReference>
<sequence>MQQLALTIAKHLDGESVGDGMMVLAALASSILIRSTPNKDTALKAADFLAEATKDGINQNWDKHRAIKHQSETAGVA</sequence>
<name>G6XIX5_9PROT</name>
<protein>
    <submittedName>
        <fullName evidence="1">Uncharacterized protein</fullName>
    </submittedName>
</protein>
<evidence type="ECO:0000313" key="1">
    <source>
        <dbReference type="EMBL" id="EHH68405.1"/>
    </source>
</evidence>
<keyword evidence="2" id="KW-1185">Reference proteome</keyword>
<comment type="caution">
    <text evidence="1">The sequence shown here is derived from an EMBL/GenBank/DDBJ whole genome shotgun (WGS) entry which is preliminary data.</text>
</comment>
<dbReference type="Proteomes" id="UP000004949">
    <property type="component" value="Unassembled WGS sequence"/>
</dbReference>